<comment type="caution">
    <text evidence="3">The sequence shown here is derived from an EMBL/GenBank/DDBJ whole genome shotgun (WGS) entry which is preliminary data.</text>
</comment>
<reference evidence="3 4" key="1">
    <citation type="submission" date="2015-03" db="EMBL/GenBank/DDBJ databases">
        <title>RNA-seq based gene annotation and comparative genomics of four Zymoseptoria species reveal species-specific pathogenicity related genes and transposable element activity.</title>
        <authorList>
            <person name="Grandaubert J."/>
            <person name="Bhattacharyya A."/>
            <person name="Stukenbrock E.H."/>
        </authorList>
    </citation>
    <scope>NUCLEOTIDE SEQUENCE [LARGE SCALE GENOMIC DNA]</scope>
    <source>
        <strain evidence="3 4">Zb18110</strain>
    </source>
</reference>
<name>A0A0F4GCJ5_9PEZI</name>
<accession>A0A0F4GCJ5</accession>
<evidence type="ECO:0000256" key="2">
    <source>
        <dbReference type="ARBA" id="ARBA00012176"/>
    </source>
</evidence>
<dbReference type="GO" id="GO:0000225">
    <property type="term" value="F:N-acetylglucosaminylphosphatidylinositol deacetylase activity"/>
    <property type="evidence" value="ECO:0007669"/>
    <property type="project" value="UniProtKB-EC"/>
</dbReference>
<keyword evidence="4" id="KW-1185">Reference proteome</keyword>
<evidence type="ECO:0000256" key="1">
    <source>
        <dbReference type="ARBA" id="ARBA00006066"/>
    </source>
</evidence>
<protein>
    <recommendedName>
        <fullName evidence="2">N-acetylglucosaminylphosphatidylinositol deacetylase</fullName>
        <ecNumber evidence="2">3.5.1.89</ecNumber>
    </recommendedName>
</protein>
<dbReference type="InterPro" id="IPR024078">
    <property type="entry name" value="LmbE-like_dom_sf"/>
</dbReference>
<dbReference type="SUPFAM" id="SSF102588">
    <property type="entry name" value="LmbE-like"/>
    <property type="match status" value="1"/>
</dbReference>
<comment type="similarity">
    <text evidence="1">Belongs to the PIGL family.</text>
</comment>
<dbReference type="AlphaFoldDB" id="A0A0F4GCJ5"/>
<evidence type="ECO:0000313" key="4">
    <source>
        <dbReference type="Proteomes" id="UP000033647"/>
    </source>
</evidence>
<dbReference type="GO" id="GO:0005783">
    <property type="term" value="C:endoplasmic reticulum"/>
    <property type="evidence" value="ECO:0007669"/>
    <property type="project" value="TreeGrafter"/>
</dbReference>
<dbReference type="UniPathway" id="UPA00196"/>
<dbReference type="OrthoDB" id="440160at2759"/>
<proteinExistence type="inferred from homology"/>
<dbReference type="Gene3D" id="3.40.50.10320">
    <property type="entry name" value="LmbE-like"/>
    <property type="match status" value="1"/>
</dbReference>
<dbReference type="PANTHER" id="PTHR12993:SF11">
    <property type="entry name" value="N-ACETYLGLUCOSAMINYL-PHOSPHATIDYLINOSITOL DE-N-ACETYLASE"/>
    <property type="match status" value="1"/>
</dbReference>
<dbReference type="GO" id="GO:0006506">
    <property type="term" value="P:GPI anchor biosynthetic process"/>
    <property type="evidence" value="ECO:0007669"/>
    <property type="project" value="UniProtKB-UniPathway"/>
</dbReference>
<dbReference type="InterPro" id="IPR003737">
    <property type="entry name" value="GlcNAc_PI_deacetylase-related"/>
</dbReference>
<dbReference type="STRING" id="1047168.A0A0F4GCJ5"/>
<dbReference type="Pfam" id="PF02585">
    <property type="entry name" value="PIG-L"/>
    <property type="match status" value="1"/>
</dbReference>
<gene>
    <name evidence="3" type="ORF">TI39_contig4134g00034</name>
</gene>
<dbReference type="PANTHER" id="PTHR12993">
    <property type="entry name" value="N-ACETYLGLUCOSAMINYL-PHOSPHATIDYLINOSITOL DE-N-ACETYLASE-RELATED"/>
    <property type="match status" value="1"/>
</dbReference>
<sequence>MNLLTTLQFPVLILVLWLFTSYMTRSFPTLTNKRICLLIAHPDDEAMFFGPTLLSLTRPDLGNTVVILCLSSGDADGLGHIRVDELRKSALLLGLRSAEHVVVVDDPAQFPDSMTAKWDAKLIAGMLMKYFAPKAASTPSMEAPTAGVDVLITFDTGGVSGHPNHISLYHGAKAFLEQLMQRHRGWDSPTKLYTLRTTGMARKYMSVFDSVVTVALSIGRRKEKGEFPTPLLTVSLPGGVFTAQRAMVTAHKSQMRWFRWGWIGLSRYMVINDLAKQKGF</sequence>
<organism evidence="3 4">
    <name type="scientific">Zymoseptoria brevis</name>
    <dbReference type="NCBI Taxonomy" id="1047168"/>
    <lineage>
        <taxon>Eukaryota</taxon>
        <taxon>Fungi</taxon>
        <taxon>Dikarya</taxon>
        <taxon>Ascomycota</taxon>
        <taxon>Pezizomycotina</taxon>
        <taxon>Dothideomycetes</taxon>
        <taxon>Dothideomycetidae</taxon>
        <taxon>Mycosphaerellales</taxon>
        <taxon>Mycosphaerellaceae</taxon>
        <taxon>Zymoseptoria</taxon>
    </lineage>
</organism>
<evidence type="ECO:0000313" key="3">
    <source>
        <dbReference type="EMBL" id="KJX95106.1"/>
    </source>
</evidence>
<dbReference type="EC" id="3.5.1.89" evidence="2"/>
<dbReference type="GO" id="GO:0016020">
    <property type="term" value="C:membrane"/>
    <property type="evidence" value="ECO:0007669"/>
    <property type="project" value="GOC"/>
</dbReference>
<dbReference type="Proteomes" id="UP000033647">
    <property type="component" value="Unassembled WGS sequence"/>
</dbReference>
<dbReference type="EMBL" id="LAFY01004093">
    <property type="protein sequence ID" value="KJX95106.1"/>
    <property type="molecule type" value="Genomic_DNA"/>
</dbReference>